<sequence length="323" mass="33999">MQSYSIESANGQAKLHLQDIGRPVPGSGQVLLRLHAAGLNRGELIAAHASTGAASRPKPLGGEGAGEVIELAADVSNVKVGDRVMGRCYGAFAEYALMDAAEAMLIPDGLSWQEAAAIPLAYLVAYDMLVVQGKLQADEWLLITGASSGVGVACLQLAKALKARVAGTSSSAEKLARLKALGLDVGIQTRSPDFCDAVMQATQDKGANLVVNNVGGSVFAECMRSMAYEGRFATVGYLDGQLSSNIDIGLLHAKRLVLFGVSNKLRSAAERAALVQRFTADILPLFASGQLRPVIDRTYPFQELPAAIAHMESDRHLGKIVLG</sequence>
<accession>A0A410GE85</accession>
<keyword evidence="5" id="KW-1185">Reference proteome</keyword>
<dbReference type="AlphaFoldDB" id="A0A410GE85"/>
<dbReference type="Gene3D" id="3.40.50.720">
    <property type="entry name" value="NAD(P)-binding Rossmann-like Domain"/>
    <property type="match status" value="1"/>
</dbReference>
<organism evidence="4 5">
    <name type="scientific">Pollutimonas thiosulfatoxidans</name>
    <dbReference type="NCBI Taxonomy" id="2028345"/>
    <lineage>
        <taxon>Bacteria</taxon>
        <taxon>Pseudomonadati</taxon>
        <taxon>Pseudomonadota</taxon>
        <taxon>Betaproteobacteria</taxon>
        <taxon>Burkholderiales</taxon>
        <taxon>Alcaligenaceae</taxon>
        <taxon>Pollutimonas</taxon>
    </lineage>
</organism>
<evidence type="ECO:0000256" key="1">
    <source>
        <dbReference type="ARBA" id="ARBA00022857"/>
    </source>
</evidence>
<dbReference type="GO" id="GO:0016651">
    <property type="term" value="F:oxidoreductase activity, acting on NAD(P)H"/>
    <property type="evidence" value="ECO:0007669"/>
    <property type="project" value="TreeGrafter"/>
</dbReference>
<evidence type="ECO:0000313" key="5">
    <source>
        <dbReference type="Proteomes" id="UP000283474"/>
    </source>
</evidence>
<evidence type="ECO:0000313" key="4">
    <source>
        <dbReference type="EMBL" id="QAA94579.1"/>
    </source>
</evidence>
<feature type="domain" description="Enoyl reductase (ER)" evidence="3">
    <location>
        <begin position="11"/>
        <end position="322"/>
    </location>
</feature>
<reference evidence="4 5" key="1">
    <citation type="submission" date="2017-08" db="EMBL/GenBank/DDBJ databases">
        <authorList>
            <person name="Park S.-J."/>
            <person name="Kim H."/>
        </authorList>
    </citation>
    <scope>NUCLEOTIDE SEQUENCE [LARGE SCALE GENOMIC DNA]</scope>
    <source>
        <strain evidence="5">ye3</strain>
    </source>
</reference>
<dbReference type="InterPro" id="IPR020843">
    <property type="entry name" value="ER"/>
</dbReference>
<dbReference type="InterPro" id="IPR011032">
    <property type="entry name" value="GroES-like_sf"/>
</dbReference>
<dbReference type="Gene3D" id="3.90.180.10">
    <property type="entry name" value="Medium-chain alcohol dehydrogenases, catalytic domain"/>
    <property type="match status" value="1"/>
</dbReference>
<dbReference type="PANTHER" id="PTHR48106:SF18">
    <property type="entry name" value="QUINONE OXIDOREDUCTASE PIG3"/>
    <property type="match status" value="1"/>
</dbReference>
<proteinExistence type="predicted"/>
<dbReference type="Pfam" id="PF08240">
    <property type="entry name" value="ADH_N"/>
    <property type="match status" value="1"/>
</dbReference>
<dbReference type="SUPFAM" id="SSF50129">
    <property type="entry name" value="GroES-like"/>
    <property type="match status" value="1"/>
</dbReference>
<dbReference type="RefSeq" id="WP_128355576.1">
    <property type="nucleotide sequence ID" value="NZ_CP022987.1"/>
</dbReference>
<dbReference type="SUPFAM" id="SSF51735">
    <property type="entry name" value="NAD(P)-binding Rossmann-fold domains"/>
    <property type="match status" value="1"/>
</dbReference>
<dbReference type="InterPro" id="IPR013154">
    <property type="entry name" value="ADH-like_N"/>
</dbReference>
<dbReference type="EMBL" id="CP022987">
    <property type="protein sequence ID" value="QAA94579.1"/>
    <property type="molecule type" value="Genomic_DNA"/>
</dbReference>
<dbReference type="InterPro" id="IPR036291">
    <property type="entry name" value="NAD(P)-bd_dom_sf"/>
</dbReference>
<dbReference type="Proteomes" id="UP000283474">
    <property type="component" value="Chromosome"/>
</dbReference>
<dbReference type="PANTHER" id="PTHR48106">
    <property type="entry name" value="QUINONE OXIDOREDUCTASE PIG3-RELATED"/>
    <property type="match status" value="1"/>
</dbReference>
<dbReference type="OrthoDB" id="9787435at2"/>
<keyword evidence="1" id="KW-0521">NADP</keyword>
<dbReference type="KEGG" id="pus:CKA81_12615"/>
<dbReference type="Pfam" id="PF13602">
    <property type="entry name" value="ADH_zinc_N_2"/>
    <property type="match status" value="1"/>
</dbReference>
<gene>
    <name evidence="4" type="ORF">CKA81_12615</name>
</gene>
<name>A0A410GE85_9BURK</name>
<evidence type="ECO:0000256" key="2">
    <source>
        <dbReference type="ARBA" id="ARBA00023002"/>
    </source>
</evidence>
<evidence type="ECO:0000259" key="3">
    <source>
        <dbReference type="SMART" id="SM00829"/>
    </source>
</evidence>
<dbReference type="SMART" id="SM00829">
    <property type="entry name" value="PKS_ER"/>
    <property type="match status" value="1"/>
</dbReference>
<keyword evidence="2" id="KW-0560">Oxidoreductase</keyword>
<protein>
    <submittedName>
        <fullName evidence="4">Zinc-binding alcohol dehydrogenase</fullName>
    </submittedName>
</protein>
<dbReference type="GO" id="GO:0070402">
    <property type="term" value="F:NADPH binding"/>
    <property type="evidence" value="ECO:0007669"/>
    <property type="project" value="TreeGrafter"/>
</dbReference>